<dbReference type="EMBL" id="LN879502">
    <property type="protein sequence ID" value="CUI15660.1"/>
    <property type="molecule type" value="Genomic_DNA"/>
</dbReference>
<evidence type="ECO:0000313" key="1">
    <source>
        <dbReference type="EMBL" id="CUI15660.1"/>
    </source>
</evidence>
<sequence length="207" mass="24418">MIQTIHPVIIENFLQLNEVPRLHPFFEKIIDKQVHEIALNIFEKIVDYVCRYCYGAYYKRLGSLEGFVDQLPQRIHRFGDGAPLYDLTETGRAEIEAKRMVNLITSETYLIEMIKLDQTDVHFDPDLDVSAFFGREHNTEYMLVKDHPQDRHLVTIIEKEMDGKEREWTVNCEDRLDKINPFDNRPAGQYLLADPHFDDPMPVIDFF</sequence>
<dbReference type="Proteomes" id="UP000069902">
    <property type="component" value="Chromosome cPNK"/>
</dbReference>
<proteinExistence type="predicted"/>
<dbReference type="InParanoid" id="A0A0U5CM32"/>
<evidence type="ECO:0000313" key="2">
    <source>
        <dbReference type="Proteomes" id="UP000069902"/>
    </source>
</evidence>
<reference evidence="2" key="1">
    <citation type="submission" date="2015-09" db="EMBL/GenBank/DDBJ databases">
        <authorList>
            <person name="Bertelli C."/>
        </authorList>
    </citation>
    <scope>NUCLEOTIDE SEQUENCE [LARGE SCALE GENOMIC DNA]</scope>
    <source>
        <strain evidence="2">KNic</strain>
    </source>
</reference>
<accession>A0A0U5CM32</accession>
<organism evidence="1 2">
    <name type="scientific">Candidatus Protochlamydia naegleriophila</name>
    <dbReference type="NCBI Taxonomy" id="389348"/>
    <lineage>
        <taxon>Bacteria</taxon>
        <taxon>Pseudomonadati</taxon>
        <taxon>Chlamydiota</taxon>
        <taxon>Chlamydiia</taxon>
        <taxon>Parachlamydiales</taxon>
        <taxon>Parachlamydiaceae</taxon>
        <taxon>Candidatus Protochlamydia</taxon>
    </lineage>
</organism>
<dbReference type="KEGG" id="pnl:PNK_0021"/>
<gene>
    <name evidence="1" type="ORF">PNK_0021</name>
</gene>
<dbReference type="RefSeq" id="WP_059059506.1">
    <property type="nucleotide sequence ID" value="NZ_LN879502.1"/>
</dbReference>
<protein>
    <submittedName>
        <fullName evidence="1">Uncharacterized protein</fullName>
    </submittedName>
</protein>
<name>A0A0U5CM32_9BACT</name>
<dbReference type="AlphaFoldDB" id="A0A0U5CM32"/>
<keyword evidence="2" id="KW-1185">Reference proteome</keyword>
<dbReference type="STRING" id="389348.PNK_0021"/>
<dbReference type="PATRIC" id="fig|389348.3.peg.24"/>